<feature type="region of interest" description="Disordered" evidence="6">
    <location>
        <begin position="1"/>
        <end position="29"/>
    </location>
</feature>
<dbReference type="Pfam" id="PF01266">
    <property type="entry name" value="DAO"/>
    <property type="match status" value="1"/>
</dbReference>
<sequence>MAPPPPPATATMAAATDHDDPHDERSSALSSTRLLVATPSHAQRSSVVVVGLGLIGSAAIRYLSAAFGSSVLAIGPPEPSVSWETYSGPFSSHYDQGRLARIADPDPVWAALAARSMARYRALEQASGIRFHEPVGSIRVSPLHDNSLYRSFEVARRHGAEQELFEFHDMLQDRFPCFQFQTGDAAIMERGEAGFINPRNLVAAQLAMAEKNGARIVRESVTEIVPMGSGVCISTDKGRSVLARKVLVCAGSYSKFLLPGDAKHLDMTTHARTVLLAEVDAREAVRLRDMPTFIWHLPKNPYLNWVYGCPPVEYPDGRVAMKVGGTAWKAADVGNSVEDLSAWFKSGGDEVEQKVLEEVLLQQLMPGLRTLSLSRKPCVVSFTAHGRPYIDAVDGDRCLSTARVFVATGGCGAAAKSSDEIGRLAALMVVHGRWPSSDMDSSAFRAVYARKGKTQSSFSSP</sequence>
<comment type="cofactor">
    <cofactor evidence="1">
        <name>FAD</name>
        <dbReference type="ChEBI" id="CHEBI:57692"/>
    </cofactor>
</comment>
<dbReference type="InterPro" id="IPR036188">
    <property type="entry name" value="FAD/NAD-bd_sf"/>
</dbReference>
<comment type="similarity">
    <text evidence="2">Belongs to the MSOX/MTOX family.</text>
</comment>
<organism evidence="8 9">
    <name type="scientific">Ceratopteris richardii</name>
    <name type="common">Triangle waterfern</name>
    <dbReference type="NCBI Taxonomy" id="49495"/>
    <lineage>
        <taxon>Eukaryota</taxon>
        <taxon>Viridiplantae</taxon>
        <taxon>Streptophyta</taxon>
        <taxon>Embryophyta</taxon>
        <taxon>Tracheophyta</taxon>
        <taxon>Polypodiopsida</taxon>
        <taxon>Polypodiidae</taxon>
        <taxon>Polypodiales</taxon>
        <taxon>Pteridineae</taxon>
        <taxon>Pteridaceae</taxon>
        <taxon>Parkerioideae</taxon>
        <taxon>Ceratopteris</taxon>
    </lineage>
</organism>
<evidence type="ECO:0000256" key="5">
    <source>
        <dbReference type="ARBA" id="ARBA00023002"/>
    </source>
</evidence>
<evidence type="ECO:0000256" key="6">
    <source>
        <dbReference type="SAM" id="MobiDB-lite"/>
    </source>
</evidence>
<dbReference type="InterPro" id="IPR006076">
    <property type="entry name" value="FAD-dep_OxRdtase"/>
</dbReference>
<evidence type="ECO:0000256" key="1">
    <source>
        <dbReference type="ARBA" id="ARBA00001974"/>
    </source>
</evidence>
<reference evidence="8" key="1">
    <citation type="submission" date="2021-08" db="EMBL/GenBank/DDBJ databases">
        <title>WGS assembly of Ceratopteris richardii.</title>
        <authorList>
            <person name="Marchant D.B."/>
            <person name="Chen G."/>
            <person name="Jenkins J."/>
            <person name="Shu S."/>
            <person name="Leebens-Mack J."/>
            <person name="Grimwood J."/>
            <person name="Schmutz J."/>
            <person name="Soltis P."/>
            <person name="Soltis D."/>
            <person name="Chen Z.-H."/>
        </authorList>
    </citation>
    <scope>NUCLEOTIDE SEQUENCE</scope>
    <source>
        <strain evidence="8">Whitten #5841</strain>
        <tissue evidence="8">Leaf</tissue>
    </source>
</reference>
<evidence type="ECO:0000313" key="9">
    <source>
        <dbReference type="Proteomes" id="UP000825935"/>
    </source>
</evidence>
<dbReference type="PANTHER" id="PTHR10961">
    <property type="entry name" value="PEROXISOMAL SARCOSINE OXIDASE"/>
    <property type="match status" value="1"/>
</dbReference>
<evidence type="ECO:0000313" key="8">
    <source>
        <dbReference type="EMBL" id="KAH7315466.1"/>
    </source>
</evidence>
<proteinExistence type="inferred from homology"/>
<dbReference type="GO" id="GO:0050660">
    <property type="term" value="F:flavin adenine dinucleotide binding"/>
    <property type="evidence" value="ECO:0007669"/>
    <property type="project" value="InterPro"/>
</dbReference>
<keyword evidence="3" id="KW-0285">Flavoprotein</keyword>
<feature type="compositionally biased region" description="Basic and acidic residues" evidence="6">
    <location>
        <begin position="16"/>
        <end position="26"/>
    </location>
</feature>
<keyword evidence="5" id="KW-0560">Oxidoreductase</keyword>
<dbReference type="InterPro" id="IPR045170">
    <property type="entry name" value="MTOX"/>
</dbReference>
<dbReference type="EMBL" id="CM035426">
    <property type="protein sequence ID" value="KAH7315466.1"/>
    <property type="molecule type" value="Genomic_DNA"/>
</dbReference>
<dbReference type="OMA" id="MPSTIVL"/>
<name>A0A8T2SBW9_CERRI</name>
<dbReference type="Gene3D" id="3.30.9.10">
    <property type="entry name" value="D-Amino Acid Oxidase, subunit A, domain 2"/>
    <property type="match status" value="1"/>
</dbReference>
<dbReference type="Gene3D" id="3.50.50.60">
    <property type="entry name" value="FAD/NAD(P)-binding domain"/>
    <property type="match status" value="1"/>
</dbReference>
<evidence type="ECO:0000256" key="2">
    <source>
        <dbReference type="ARBA" id="ARBA00010989"/>
    </source>
</evidence>
<comment type="caution">
    <text evidence="8">The sequence shown here is derived from an EMBL/GenBank/DDBJ whole genome shotgun (WGS) entry which is preliminary data.</text>
</comment>
<dbReference type="OrthoDB" id="424974at2759"/>
<dbReference type="GO" id="GO:0008115">
    <property type="term" value="F:sarcosine oxidase activity"/>
    <property type="evidence" value="ECO:0007669"/>
    <property type="project" value="TreeGrafter"/>
</dbReference>
<keyword evidence="4" id="KW-0274">FAD</keyword>
<gene>
    <name evidence="8" type="ORF">KP509_21G050800</name>
</gene>
<dbReference type="PANTHER" id="PTHR10961:SF10">
    <property type="entry name" value="FAD DEPENDENT OXIDOREDUCTASE DOMAIN-CONTAINING PROTEIN"/>
    <property type="match status" value="1"/>
</dbReference>
<dbReference type="AlphaFoldDB" id="A0A8T2SBW9"/>
<keyword evidence="9" id="KW-1185">Reference proteome</keyword>
<protein>
    <recommendedName>
        <fullName evidence="7">FAD dependent oxidoreductase domain-containing protein</fullName>
    </recommendedName>
</protein>
<accession>A0A8T2SBW9</accession>
<evidence type="ECO:0000256" key="4">
    <source>
        <dbReference type="ARBA" id="ARBA00022827"/>
    </source>
</evidence>
<evidence type="ECO:0000259" key="7">
    <source>
        <dbReference type="Pfam" id="PF01266"/>
    </source>
</evidence>
<feature type="domain" description="FAD dependent oxidoreductase" evidence="7">
    <location>
        <begin position="47"/>
        <end position="426"/>
    </location>
</feature>
<dbReference type="Proteomes" id="UP000825935">
    <property type="component" value="Chromosome 21"/>
</dbReference>
<dbReference type="SUPFAM" id="SSF51905">
    <property type="entry name" value="FAD/NAD(P)-binding domain"/>
    <property type="match status" value="1"/>
</dbReference>
<evidence type="ECO:0000256" key="3">
    <source>
        <dbReference type="ARBA" id="ARBA00022630"/>
    </source>
</evidence>